<dbReference type="GeneID" id="95577904"/>
<keyword evidence="2" id="KW-0472">Membrane</keyword>
<proteinExistence type="predicted"/>
<evidence type="ECO:0000256" key="1">
    <source>
        <dbReference type="SAM" id="MobiDB-lite"/>
    </source>
</evidence>
<keyword evidence="4" id="KW-1185">Reference proteome</keyword>
<accession>A0ABY5Q463</accession>
<evidence type="ECO:0000256" key="2">
    <source>
        <dbReference type="SAM" id="Phobius"/>
    </source>
</evidence>
<reference evidence="3" key="1">
    <citation type="submission" date="2022-08" db="EMBL/GenBank/DDBJ databases">
        <authorList>
            <person name="Tian L."/>
        </authorList>
    </citation>
    <scope>NUCLEOTIDE SEQUENCE</scope>
    <source>
        <strain evidence="3">CM253</strain>
    </source>
</reference>
<feature type="region of interest" description="Disordered" evidence="1">
    <location>
        <begin position="38"/>
        <end position="82"/>
    </location>
</feature>
<dbReference type="Proteomes" id="UP001057738">
    <property type="component" value="Chromosome"/>
</dbReference>
<keyword evidence="2" id="KW-1133">Transmembrane helix</keyword>
<evidence type="ECO:0000313" key="3">
    <source>
        <dbReference type="EMBL" id="UUY51222.1"/>
    </source>
</evidence>
<dbReference type="EMBL" id="CP102514">
    <property type="protein sequence ID" value="UUY51222.1"/>
    <property type="molecule type" value="Genomic_DNA"/>
</dbReference>
<gene>
    <name evidence="3" type="ORF">NRK68_30740</name>
</gene>
<feature type="transmembrane region" description="Helical" evidence="2">
    <location>
        <begin position="12"/>
        <end position="31"/>
    </location>
</feature>
<name>A0ABY5Q463_9ACTN</name>
<keyword evidence="2" id="KW-0812">Transmembrane</keyword>
<dbReference type="RefSeq" id="WP_257857375.1">
    <property type="nucleotide sequence ID" value="NZ_CP102514.1"/>
</dbReference>
<organism evidence="3 4">
    <name type="scientific">Streptomyces yangpuensis</name>
    <dbReference type="NCBI Taxonomy" id="1648182"/>
    <lineage>
        <taxon>Bacteria</taxon>
        <taxon>Bacillati</taxon>
        <taxon>Actinomycetota</taxon>
        <taxon>Actinomycetes</taxon>
        <taxon>Kitasatosporales</taxon>
        <taxon>Streptomycetaceae</taxon>
        <taxon>Streptomyces</taxon>
    </lineage>
</organism>
<protein>
    <submittedName>
        <fullName evidence="3">Uncharacterized protein</fullName>
    </submittedName>
</protein>
<feature type="compositionally biased region" description="Low complexity" evidence="1">
    <location>
        <begin position="47"/>
        <end position="61"/>
    </location>
</feature>
<evidence type="ECO:0000313" key="4">
    <source>
        <dbReference type="Proteomes" id="UP001057738"/>
    </source>
</evidence>
<sequence>MSRDSGRPAGTYLAGWLFADLLLVIVLVVLGSEMPAAAPDPPPTPTPTATAPAPVTATPDPSRSPSPTPSDTSRPGGLDPVTVSVGIRLDPDALIAGSPSETAELARQVNEEIKRYAGRTAAFVMVFGTVRSGGSVDNGRSDAYATAVARQLPQAAPRFFPPYSEKIIRGYHDSGAGIASGTARIELFFLLS</sequence>